<comment type="caution">
    <text evidence="11">The sequence shown here is derived from an EMBL/GenBank/DDBJ whole genome shotgun (WGS) entry which is preliminary data.</text>
</comment>
<organism evidence="11 12">
    <name type="scientific">Candidatus Komeilibacteria bacterium CG_4_10_14_0_8_um_filter_37_78</name>
    <dbReference type="NCBI Taxonomy" id="1974471"/>
    <lineage>
        <taxon>Bacteria</taxon>
        <taxon>Candidatus Komeiliibacteriota</taxon>
    </lineage>
</organism>
<keyword evidence="4" id="KW-0547">Nucleotide-binding</keyword>
<dbReference type="GO" id="GO:0005829">
    <property type="term" value="C:cytosol"/>
    <property type="evidence" value="ECO:0007669"/>
    <property type="project" value="TreeGrafter"/>
</dbReference>
<evidence type="ECO:0000256" key="6">
    <source>
        <dbReference type="ARBA" id="ARBA00022917"/>
    </source>
</evidence>
<dbReference type="SUPFAM" id="SSF52954">
    <property type="entry name" value="Class II aaRS ABD-related"/>
    <property type="match status" value="1"/>
</dbReference>
<keyword evidence="7" id="KW-0030">Aminoacyl-tRNA synthetase</keyword>
<dbReference type="InterPro" id="IPR050062">
    <property type="entry name" value="Pro-tRNA_synthetase"/>
</dbReference>
<keyword evidence="3" id="KW-0436">Ligase</keyword>
<dbReference type="AlphaFoldDB" id="A0A2M7RF11"/>
<dbReference type="Pfam" id="PF03129">
    <property type="entry name" value="HGTP_anticodon"/>
    <property type="match status" value="1"/>
</dbReference>
<proteinExistence type="predicted"/>
<dbReference type="InterPro" id="IPR002316">
    <property type="entry name" value="Pro-tRNA-ligase_IIa"/>
</dbReference>
<dbReference type="EC" id="6.1.1.15" evidence="1"/>
<evidence type="ECO:0000256" key="2">
    <source>
        <dbReference type="ARBA" id="ARBA00019110"/>
    </source>
</evidence>
<dbReference type="PANTHER" id="PTHR42753">
    <property type="entry name" value="MITOCHONDRIAL RIBOSOME PROTEIN L39/PROLYL-TRNA LIGASE FAMILY MEMBER"/>
    <property type="match status" value="1"/>
</dbReference>
<dbReference type="InterPro" id="IPR004154">
    <property type="entry name" value="Anticodon-bd"/>
</dbReference>
<dbReference type="CDD" id="cd00861">
    <property type="entry name" value="ProRS_anticodon_short"/>
    <property type="match status" value="1"/>
</dbReference>
<dbReference type="InterPro" id="IPR044140">
    <property type="entry name" value="ProRS_anticodon_short"/>
</dbReference>
<dbReference type="InterPro" id="IPR045864">
    <property type="entry name" value="aa-tRNA-synth_II/BPL/LPL"/>
</dbReference>
<comment type="catalytic activity">
    <reaction evidence="9">
        <text>tRNA(Pro) + L-proline + ATP = L-prolyl-tRNA(Pro) + AMP + diphosphate</text>
        <dbReference type="Rhea" id="RHEA:14305"/>
        <dbReference type="Rhea" id="RHEA-COMP:9700"/>
        <dbReference type="Rhea" id="RHEA-COMP:9702"/>
        <dbReference type="ChEBI" id="CHEBI:30616"/>
        <dbReference type="ChEBI" id="CHEBI:33019"/>
        <dbReference type="ChEBI" id="CHEBI:60039"/>
        <dbReference type="ChEBI" id="CHEBI:78442"/>
        <dbReference type="ChEBI" id="CHEBI:78532"/>
        <dbReference type="ChEBI" id="CHEBI:456215"/>
        <dbReference type="EC" id="6.1.1.15"/>
    </reaction>
</comment>
<reference evidence="12" key="1">
    <citation type="submission" date="2017-09" db="EMBL/GenBank/DDBJ databases">
        <title>Depth-based differentiation of microbial function through sediment-hosted aquifers and enrichment of novel symbionts in the deep terrestrial subsurface.</title>
        <authorList>
            <person name="Probst A.J."/>
            <person name="Ladd B."/>
            <person name="Jarett J.K."/>
            <person name="Geller-Mcgrath D.E."/>
            <person name="Sieber C.M.K."/>
            <person name="Emerson J.B."/>
            <person name="Anantharaman K."/>
            <person name="Thomas B.C."/>
            <person name="Malmstrom R."/>
            <person name="Stieglmeier M."/>
            <person name="Klingl A."/>
            <person name="Woyke T."/>
            <person name="Ryan C.M."/>
            <person name="Banfield J.F."/>
        </authorList>
    </citation>
    <scope>NUCLEOTIDE SEQUENCE [LARGE SCALE GENOMIC DNA]</scope>
</reference>
<accession>A0A2M7RF11</accession>
<evidence type="ECO:0000256" key="8">
    <source>
        <dbReference type="ARBA" id="ARBA00029731"/>
    </source>
</evidence>
<dbReference type="InterPro" id="IPR036621">
    <property type="entry name" value="Anticodon-bd_dom_sf"/>
</dbReference>
<dbReference type="Gene3D" id="3.30.930.10">
    <property type="entry name" value="Bira Bifunctional Protein, Domain 2"/>
    <property type="match status" value="1"/>
</dbReference>
<evidence type="ECO:0000259" key="10">
    <source>
        <dbReference type="PROSITE" id="PS50862"/>
    </source>
</evidence>
<feature type="domain" description="Aminoacyl-transfer RNA synthetases class-II family profile" evidence="10">
    <location>
        <begin position="38"/>
        <end position="316"/>
    </location>
</feature>
<dbReference type="SUPFAM" id="SSF55681">
    <property type="entry name" value="Class II aaRS and biotin synthetases"/>
    <property type="match status" value="1"/>
</dbReference>
<evidence type="ECO:0000256" key="4">
    <source>
        <dbReference type="ARBA" id="ARBA00022741"/>
    </source>
</evidence>
<dbReference type="Gene3D" id="3.40.50.800">
    <property type="entry name" value="Anticodon-binding domain"/>
    <property type="match status" value="1"/>
</dbReference>
<sequence length="412" mass="47385">MRQSEYFIKTLKEAPTDETSINAQLLIRAGYIDKLLAGAYTYLPLGVRVLDKIKQIVREEMNNIGAHEILMPALQPKNIWEETDRWQQMKDIMFQFKGRGGIDIGLGTTHEEPIVDMLRKRVNSYRDLPVYLYQIQDKFRNEPRAKSGLLRGREFSMKDLYSFHQTEQDLKDYYEVVKQSYVKIFQKLDMEVLIVEASGGVFSKEYSHEFQVLTPNGEDTIYYCQCGWAQNKEIVKLKVGDDCPNCNQASIQESKAIEVGNIFKLGQKYAKAMNLSYLDDHGKKQYVYMGCYGFGPSRVMGSIVELFNDANGIIWPAAVSPWSAHLLLLGNDQETRAKADKLYAELQANNIDVLYDDRDESPGLKLKEADLIGITKRLIVSDKNKDLIEYKLRQEEEISKHAIKDIIKLFDV</sequence>
<dbReference type="CDD" id="cd00779">
    <property type="entry name" value="ProRS_core_prok"/>
    <property type="match status" value="1"/>
</dbReference>
<dbReference type="Proteomes" id="UP000228689">
    <property type="component" value="Unassembled WGS sequence"/>
</dbReference>
<keyword evidence="6" id="KW-0648">Protein biosynthesis</keyword>
<protein>
    <recommendedName>
        <fullName evidence="2">Proline--tRNA ligase</fullName>
        <ecNumber evidence="1">6.1.1.15</ecNumber>
    </recommendedName>
    <alternativeName>
        <fullName evidence="8">Prolyl-tRNA synthetase</fullName>
    </alternativeName>
</protein>
<evidence type="ECO:0000313" key="11">
    <source>
        <dbReference type="EMBL" id="PIY95338.1"/>
    </source>
</evidence>
<evidence type="ECO:0000256" key="5">
    <source>
        <dbReference type="ARBA" id="ARBA00022840"/>
    </source>
</evidence>
<dbReference type="EMBL" id="PFMC01000013">
    <property type="protein sequence ID" value="PIY95338.1"/>
    <property type="molecule type" value="Genomic_DNA"/>
</dbReference>
<dbReference type="PRINTS" id="PR01046">
    <property type="entry name" value="TRNASYNTHPRO"/>
</dbReference>
<dbReference type="InterPro" id="IPR033730">
    <property type="entry name" value="ProRS_core_prok"/>
</dbReference>
<dbReference type="PROSITE" id="PS50862">
    <property type="entry name" value="AA_TRNA_LIGASE_II"/>
    <property type="match status" value="1"/>
</dbReference>
<evidence type="ECO:0000256" key="3">
    <source>
        <dbReference type="ARBA" id="ARBA00022598"/>
    </source>
</evidence>
<evidence type="ECO:0000313" key="12">
    <source>
        <dbReference type="Proteomes" id="UP000228689"/>
    </source>
</evidence>
<evidence type="ECO:0000256" key="9">
    <source>
        <dbReference type="ARBA" id="ARBA00047671"/>
    </source>
</evidence>
<dbReference type="PANTHER" id="PTHR42753:SF2">
    <property type="entry name" value="PROLINE--TRNA LIGASE"/>
    <property type="match status" value="1"/>
</dbReference>
<dbReference type="GO" id="GO:0004827">
    <property type="term" value="F:proline-tRNA ligase activity"/>
    <property type="evidence" value="ECO:0007669"/>
    <property type="project" value="UniProtKB-EC"/>
</dbReference>
<dbReference type="Pfam" id="PF00587">
    <property type="entry name" value="tRNA-synt_2b"/>
    <property type="match status" value="1"/>
</dbReference>
<dbReference type="GO" id="GO:0005524">
    <property type="term" value="F:ATP binding"/>
    <property type="evidence" value="ECO:0007669"/>
    <property type="project" value="UniProtKB-KW"/>
</dbReference>
<name>A0A2M7RF11_9BACT</name>
<evidence type="ECO:0000256" key="7">
    <source>
        <dbReference type="ARBA" id="ARBA00023146"/>
    </source>
</evidence>
<dbReference type="InterPro" id="IPR006195">
    <property type="entry name" value="aa-tRNA-synth_II"/>
</dbReference>
<gene>
    <name evidence="11" type="ORF">COY67_00585</name>
</gene>
<dbReference type="GO" id="GO:0006433">
    <property type="term" value="P:prolyl-tRNA aminoacylation"/>
    <property type="evidence" value="ECO:0007669"/>
    <property type="project" value="InterPro"/>
</dbReference>
<dbReference type="InterPro" id="IPR002314">
    <property type="entry name" value="aa-tRNA-synt_IIb"/>
</dbReference>
<keyword evidence="5" id="KW-0067">ATP-binding</keyword>
<evidence type="ECO:0000256" key="1">
    <source>
        <dbReference type="ARBA" id="ARBA00012831"/>
    </source>
</evidence>